<proteinExistence type="predicted"/>
<evidence type="ECO:0000313" key="2">
    <source>
        <dbReference type="EMBL" id="MBW7454539.1"/>
    </source>
</evidence>
<accession>A0ABS7C0Y2</accession>
<evidence type="ECO:0000313" key="3">
    <source>
        <dbReference type="Proteomes" id="UP001519887"/>
    </source>
</evidence>
<dbReference type="Pfam" id="PF10137">
    <property type="entry name" value="CAP12-PCTIR_TIR"/>
    <property type="match status" value="1"/>
</dbReference>
<evidence type="ECO:0000259" key="1">
    <source>
        <dbReference type="Pfam" id="PF10137"/>
    </source>
</evidence>
<dbReference type="Proteomes" id="UP001519887">
    <property type="component" value="Unassembled WGS sequence"/>
</dbReference>
<gene>
    <name evidence="2" type="ORF">K0U00_10910</name>
</gene>
<comment type="caution">
    <text evidence="2">The sequence shown here is derived from an EMBL/GenBank/DDBJ whole genome shotgun (WGS) entry which is preliminary data.</text>
</comment>
<keyword evidence="3" id="KW-1185">Reference proteome</keyword>
<organism evidence="2 3">
    <name type="scientific">Paenibacillus sepulcri</name>
    <dbReference type="NCBI Taxonomy" id="359917"/>
    <lineage>
        <taxon>Bacteria</taxon>
        <taxon>Bacillati</taxon>
        <taxon>Bacillota</taxon>
        <taxon>Bacilli</taxon>
        <taxon>Bacillales</taxon>
        <taxon>Paenibacillaceae</taxon>
        <taxon>Paenibacillus</taxon>
    </lineage>
</organism>
<protein>
    <submittedName>
        <fullName evidence="2">Nucleotide-binding protein</fullName>
    </submittedName>
</protein>
<sequence length="337" mass="38339">MTIKPKVFIGSSREAMAYVNAIHDQLSFSAEVTPWHAGVFRGNDYPMEALERQLESNDFAVFVLSPDDVIRMRGKTYFIARDNTMFEMGLFWGKLRRGRVFFMIPDQVQSGRDGQEVDQYHLASDLEGLTVLKYEAHRTDANRIAAVNQACSFLIGRIHELGFFLTPDKELESAHQELTLLRSVVHFYRDFNKGILERDRHENELIDAVRNAYEASCIHYKVKGAALWEASSDEIRQIAGNVGKERIYSIQANNKLGAGEPRKLVVDAYLNSKIEFIQIGQDVVNEYLLCYPISSSHVISIHITGHSPVSPDDFERLFQQNQGLMGIIHHLFGGDWA</sequence>
<reference evidence="2 3" key="1">
    <citation type="submission" date="2021-07" db="EMBL/GenBank/DDBJ databases">
        <title>Paenibacillus radiodurans sp. nov., isolated from the southeastern edge of Tengger Desert.</title>
        <authorList>
            <person name="Zhang G."/>
        </authorList>
    </citation>
    <scope>NUCLEOTIDE SEQUENCE [LARGE SCALE GENOMIC DNA]</scope>
    <source>
        <strain evidence="2 3">CCM 7311</strain>
    </source>
</reference>
<dbReference type="InterPro" id="IPR019302">
    <property type="entry name" value="CAP12/PCTIR_TIR_dom"/>
</dbReference>
<dbReference type="RefSeq" id="WP_210042992.1">
    <property type="nucleotide sequence ID" value="NZ_JBHLVU010000023.1"/>
</dbReference>
<dbReference type="EMBL" id="JAHZIK010000214">
    <property type="protein sequence ID" value="MBW7454539.1"/>
    <property type="molecule type" value="Genomic_DNA"/>
</dbReference>
<name>A0ABS7C0Y2_9BACL</name>
<feature type="domain" description="CD-NTase-associated protein 12/Pycsar effector protein TIR" evidence="1">
    <location>
        <begin position="6"/>
        <end position="135"/>
    </location>
</feature>